<dbReference type="GO" id="GO:0042575">
    <property type="term" value="C:DNA polymerase complex"/>
    <property type="evidence" value="ECO:0007669"/>
    <property type="project" value="UniProtKB-ARBA"/>
</dbReference>
<feature type="region of interest" description="Disordered" evidence="1">
    <location>
        <begin position="1745"/>
        <end position="1764"/>
    </location>
</feature>
<dbReference type="Pfam" id="PF03564">
    <property type="entry name" value="DUF1759"/>
    <property type="match status" value="1"/>
</dbReference>
<feature type="transmembrane region" description="Helical" evidence="2">
    <location>
        <begin position="1918"/>
        <end position="1937"/>
    </location>
</feature>
<dbReference type="InterPro" id="IPR012337">
    <property type="entry name" value="RNaseH-like_sf"/>
</dbReference>
<dbReference type="Pfam" id="PF05585">
    <property type="entry name" value="DUF1758"/>
    <property type="match status" value="1"/>
</dbReference>
<keyword evidence="2" id="KW-0472">Membrane</keyword>
<organism evidence="4 6">
    <name type="scientific">Loa loa</name>
    <name type="common">Eye worm</name>
    <name type="synonym">Filaria loa</name>
    <dbReference type="NCBI Taxonomy" id="7209"/>
    <lineage>
        <taxon>Eukaryota</taxon>
        <taxon>Metazoa</taxon>
        <taxon>Ecdysozoa</taxon>
        <taxon>Nematoda</taxon>
        <taxon>Chromadorea</taxon>
        <taxon>Rhabditida</taxon>
        <taxon>Spirurina</taxon>
        <taxon>Spiruromorpha</taxon>
        <taxon>Filarioidea</taxon>
        <taxon>Onchocercidae</taxon>
        <taxon>Loa</taxon>
    </lineage>
</organism>
<dbReference type="Pfam" id="PF17921">
    <property type="entry name" value="Integrase_H2C2"/>
    <property type="match status" value="1"/>
</dbReference>
<name>A0A1I7VVH9_LOALO</name>
<dbReference type="Gene3D" id="3.10.10.10">
    <property type="entry name" value="HIV Type 1 Reverse Transcriptase, subunit A, domain 1"/>
    <property type="match status" value="1"/>
</dbReference>
<dbReference type="InterPro" id="IPR008042">
    <property type="entry name" value="Retrotrans_Pao"/>
</dbReference>
<evidence type="ECO:0000313" key="4">
    <source>
        <dbReference type="Proteomes" id="UP000095285"/>
    </source>
</evidence>
<dbReference type="InterPro" id="IPR021109">
    <property type="entry name" value="Peptidase_aspartic_dom_sf"/>
</dbReference>
<evidence type="ECO:0000259" key="3">
    <source>
        <dbReference type="PROSITE" id="PS50994"/>
    </source>
</evidence>
<keyword evidence="2" id="KW-1133">Transmembrane helix</keyword>
<dbReference type="InterPro" id="IPR043502">
    <property type="entry name" value="DNA/RNA_pol_sf"/>
</dbReference>
<dbReference type="Gene3D" id="2.40.70.10">
    <property type="entry name" value="Acid Proteases"/>
    <property type="match status" value="1"/>
</dbReference>
<dbReference type="InterPro" id="IPR041588">
    <property type="entry name" value="Integrase_H2C2"/>
</dbReference>
<dbReference type="SUPFAM" id="SSF56672">
    <property type="entry name" value="DNA/RNA polymerases"/>
    <property type="match status" value="1"/>
</dbReference>
<evidence type="ECO:0000313" key="5">
    <source>
        <dbReference type="WBParaSite" id="EN70_10882"/>
    </source>
</evidence>
<dbReference type="InterPro" id="IPR036397">
    <property type="entry name" value="RNaseH_sf"/>
</dbReference>
<dbReference type="InterPro" id="IPR000477">
    <property type="entry name" value="RT_dom"/>
</dbReference>
<dbReference type="CDD" id="cd01644">
    <property type="entry name" value="RT_pepA17"/>
    <property type="match status" value="1"/>
</dbReference>
<protein>
    <submittedName>
        <fullName evidence="5 6">Integrase catalytic domain-containing protein</fullName>
    </submittedName>
</protein>
<evidence type="ECO:0000313" key="6">
    <source>
        <dbReference type="WBParaSite" id="EN70_6718"/>
    </source>
</evidence>
<dbReference type="Gene3D" id="3.30.420.10">
    <property type="entry name" value="Ribonuclease H-like superfamily/Ribonuclease H"/>
    <property type="match status" value="1"/>
</dbReference>
<dbReference type="WBParaSite" id="EN70_6718">
    <property type="protein sequence ID" value="EN70_6718"/>
    <property type="gene ID" value="EN70_6718"/>
</dbReference>
<dbReference type="InterPro" id="IPR008737">
    <property type="entry name" value="DUF1758"/>
</dbReference>
<dbReference type="Pfam" id="PF00078">
    <property type="entry name" value="RVT_1"/>
    <property type="match status" value="1"/>
</dbReference>
<feature type="domain" description="Integrase catalytic" evidence="3">
    <location>
        <begin position="1436"/>
        <end position="1612"/>
    </location>
</feature>
<reference evidence="5 6" key="2">
    <citation type="submission" date="2016-11" db="UniProtKB">
        <authorList>
            <consortium name="WormBaseParasite"/>
        </authorList>
    </citation>
    <scope>IDENTIFICATION</scope>
</reference>
<dbReference type="InterPro" id="IPR001584">
    <property type="entry name" value="Integrase_cat-core"/>
</dbReference>
<accession>A0A1I7VVH9</accession>
<keyword evidence="4" id="KW-1185">Reference proteome</keyword>
<dbReference type="InterPro" id="IPR043128">
    <property type="entry name" value="Rev_trsase/Diguanyl_cyclase"/>
</dbReference>
<evidence type="ECO:0000256" key="2">
    <source>
        <dbReference type="SAM" id="Phobius"/>
    </source>
</evidence>
<dbReference type="Pfam" id="PF18701">
    <property type="entry name" value="DUF5641"/>
    <property type="match status" value="1"/>
</dbReference>
<dbReference type="InterPro" id="IPR005312">
    <property type="entry name" value="DUF1759"/>
</dbReference>
<dbReference type="CDD" id="cd00303">
    <property type="entry name" value="retropepsin_like"/>
    <property type="match status" value="1"/>
</dbReference>
<dbReference type="GO" id="GO:0003676">
    <property type="term" value="F:nucleic acid binding"/>
    <property type="evidence" value="ECO:0007669"/>
    <property type="project" value="InterPro"/>
</dbReference>
<dbReference type="InterPro" id="IPR040676">
    <property type="entry name" value="DUF5641"/>
</dbReference>
<dbReference type="PANTHER" id="PTHR47331:SF1">
    <property type="entry name" value="GAG-LIKE PROTEIN"/>
    <property type="match status" value="1"/>
</dbReference>
<dbReference type="SUPFAM" id="SSF53098">
    <property type="entry name" value="Ribonuclease H-like"/>
    <property type="match status" value="1"/>
</dbReference>
<keyword evidence="2" id="KW-0812">Transmembrane</keyword>
<dbReference type="WBParaSite" id="EN70_10882">
    <property type="protein sequence ID" value="EN70_10882"/>
    <property type="gene ID" value="EN70_10882"/>
</dbReference>
<sequence length="1983" mass="230787">MAFTIIESIKPVKDRLEELLNEVKTVDIQSQDLALPIHERLQINENKDRLINEKILRLQMCIDSIEALNKQWIEWAQKSKIKKEDEESYEQIAKGKRNVFVLKQEAKDAIITLTMYKEEINNEIKQITSKPPITESTPITSYRNINLPQLSLPTFDGEPRQWREFWSGFNAAVHNQDIPQIQKMNYLISCLKGAALQSVRGFDVAPENYEIVRQMLTEKYGNSSTIIKLLYNELQSIKRNDKEWIEIAERMERIFRQLETLGENLEHSSIENVIESKLPRWILDKVYHQKMVDSPWSTMKLRKFLRNLINVNEQVRNQFSSSLMERNYTSHKKNPRNQNETSALATIYNGDETSQSSIKNKETKQRRPCIFCNRNHWDNECQTYASVDSRLKRLKEMKRCTICMKSTHQTKECSRKVRCFYCKAPHNSALCNKKFSTQTIRIVHPNKEEIHKGKDWSTNQDTIIMSQTNIVTKREGMETLLLCKEITIFNPSTPHHRKTALALFDIGSQVSFISKKLASRLGLIETEKYEIKIAPFGTKKPKSCLVAQIQFGIQTKGEETIKICANVIDYLTKQLQVISVPTGTQLENLKSFWKQPDILIGADYFFKFVEFNNIQELNSGFILLQTKVGPMIAGSGDINKLCRANTKQLSRSVCVANVNSCSELETFWKLELMGINDQPNANDDEEALKQFKKSIIKCNGRYRVRWPWKEIKGKLSNNYGLCLSRLKNLIKRLQDYSILDRYDNIIKEQEQLGIIEQVDPDDKVGIIHYLPHHGVLTPNKSTTKLRVVYDASAHIRNFKSLNEALYRGPILLPNILGVLLRFRMMRNVILADIEKAFLQIEIHPEDRNCTRFLWLHNPKQGVAEGNLKCYRFKRVPFGVISSPFLLSATINFHLEGYDHELAAEIRKNIYVDNIILSAKNTEDALSKYEQTKLIFEKAAMNIREFISNDPEFNERIPDYDKASSNKGSFLGINWIYDLDVIRITLKPWNEKEITKRTILQFVASQYDPLGFLVPSMITFKLFLQLLWKQNKSWDQPLTHQEETQWKSMLQGWPKNIIDLPRFVINPSDQLEIHTFSDASDKAYTAAVYVLNIKKCGKNSTFLIYAKSRIAPIKSITVPRLELLSVLIGVRATQFVLKQLELKDVPVTLWSDSKCTLFWIKNHSKLLPRFVQNRVEEIQQADFAFRYIPSAHNPVDVATRGIPPSKLKTYQPWWKGPQWLVEEKNKWPQWEFKYQEDDEINKVIMTTITFKLEKFQIIDEKRFSNWTRMLRATVWALRFIKLTFKGEIAWLKSLSTHKNYMIMDDYEITKRILLRQAQSDGLTEDQIRIWNLYYDETDKLWRATSRLENAEITNESKFPIYLPSRHHITELIIKGKHEELYHAGIGHTLCELRQIFWIPKGRSTVKRVINGCFACRRWRTKPYKLPPMPNLPETRVKRSKPFEQVGLDYMGPITVKHNNERFKRWVALFTCFTTRAIHLELVENLSAESFMHVLRRFISRRGCPKLVLSDNASQFQLVFKIMMEQNGNFLASKGIVWKNIVPKAPWRGGVYERMIGLTKKALRKAIGRKLLWERELITLTTEIEGILNTRPLTYLNFDDYKIIRPIDFISPNVPSNVPSNQDCDQEEFILHTPNTRDKLINHWSNTLKTLDVFWENWKNEYLISLRERTQRELASPRLVDKRIPRAGEIVLLNEPELPRGTWKLVRIETLKLDSDGNIRSATVKTSSGKLLNRPINLLYPMEVNEEDSDEVRTTNSKDETDDGPIAMRTRGAERKQKLLQTSMVQRASSITLMVTITFSLLIHVTLAGNLILPGDNIMVKGINRTLFIAPCKLKFDVPKLTKLISCIIDQFKIEKITAELEILSQQQQFRNGQYARPTWSLVDEINQESDELSIRFKYGTDKSSEFIQELNNLTTNWKLVSFCISTFILMSILVIVNLKLKLICIVFKCFKRAQRKASPTEAELVPTLKDEQSQNLSLQLNSIK</sequence>
<proteinExistence type="predicted"/>
<dbReference type="PROSITE" id="PS50994">
    <property type="entry name" value="INTEGRASE"/>
    <property type="match status" value="1"/>
</dbReference>
<feature type="transmembrane region" description="Helical" evidence="2">
    <location>
        <begin position="1789"/>
        <end position="1811"/>
    </location>
</feature>
<dbReference type="PANTHER" id="PTHR47331">
    <property type="entry name" value="PHD-TYPE DOMAIN-CONTAINING PROTEIN"/>
    <property type="match status" value="1"/>
</dbReference>
<reference evidence="4" key="1">
    <citation type="submission" date="2012-04" db="EMBL/GenBank/DDBJ databases">
        <title>The Genome Sequence of Loa loa.</title>
        <authorList>
            <consortium name="The Broad Institute Genome Sequencing Platform"/>
            <consortium name="Broad Institute Genome Sequencing Center for Infectious Disease"/>
            <person name="Nutman T.B."/>
            <person name="Fink D.L."/>
            <person name="Russ C."/>
            <person name="Young S."/>
            <person name="Zeng Q."/>
            <person name="Gargeya S."/>
            <person name="Alvarado L."/>
            <person name="Berlin A."/>
            <person name="Chapman S.B."/>
            <person name="Chen Z."/>
            <person name="Freedman E."/>
            <person name="Gellesch M."/>
            <person name="Goldberg J."/>
            <person name="Griggs A."/>
            <person name="Gujja S."/>
            <person name="Heilman E.R."/>
            <person name="Heiman D."/>
            <person name="Howarth C."/>
            <person name="Mehta T."/>
            <person name="Neiman D."/>
            <person name="Pearson M."/>
            <person name="Roberts A."/>
            <person name="Saif S."/>
            <person name="Shea T."/>
            <person name="Shenoy N."/>
            <person name="Sisk P."/>
            <person name="Stolte C."/>
            <person name="Sykes S."/>
            <person name="White J."/>
            <person name="Yandava C."/>
            <person name="Haas B."/>
            <person name="Henn M.R."/>
            <person name="Nusbaum C."/>
            <person name="Birren B."/>
        </authorList>
    </citation>
    <scope>NUCLEOTIDE SEQUENCE [LARGE SCALE GENOMIC DNA]</scope>
</reference>
<dbReference type="Pfam" id="PF05380">
    <property type="entry name" value="Peptidase_A17"/>
    <property type="match status" value="1"/>
</dbReference>
<dbReference type="Proteomes" id="UP000095285">
    <property type="component" value="Unassembled WGS sequence"/>
</dbReference>
<dbReference type="Gene3D" id="3.30.70.270">
    <property type="match status" value="1"/>
</dbReference>
<evidence type="ECO:0000256" key="1">
    <source>
        <dbReference type="SAM" id="MobiDB-lite"/>
    </source>
</evidence>
<dbReference type="STRING" id="7209.A0A1I7VVH9"/>
<dbReference type="GO" id="GO:0015074">
    <property type="term" value="P:DNA integration"/>
    <property type="evidence" value="ECO:0007669"/>
    <property type="project" value="InterPro"/>
</dbReference>